<dbReference type="PANTHER" id="PTHR40465">
    <property type="entry name" value="CHROMOSOME 1, WHOLE GENOME SHOTGUN SEQUENCE"/>
    <property type="match status" value="1"/>
</dbReference>
<keyword evidence="1" id="KW-0812">Transmembrane</keyword>
<feature type="domain" description="DUF6534" evidence="2">
    <location>
        <begin position="177"/>
        <end position="263"/>
    </location>
</feature>
<dbReference type="AlphaFoldDB" id="A0AAD7BPY9"/>
<feature type="transmembrane region" description="Helical" evidence="1">
    <location>
        <begin position="209"/>
        <end position="233"/>
    </location>
</feature>
<dbReference type="PANTHER" id="PTHR40465:SF1">
    <property type="entry name" value="DUF6534 DOMAIN-CONTAINING PROTEIN"/>
    <property type="match status" value="1"/>
</dbReference>
<reference evidence="3" key="1">
    <citation type="submission" date="2023-03" db="EMBL/GenBank/DDBJ databases">
        <title>Massive genome expansion in bonnet fungi (Mycena s.s.) driven by repeated elements and novel gene families across ecological guilds.</title>
        <authorList>
            <consortium name="Lawrence Berkeley National Laboratory"/>
            <person name="Harder C.B."/>
            <person name="Miyauchi S."/>
            <person name="Viragh M."/>
            <person name="Kuo A."/>
            <person name="Thoen E."/>
            <person name="Andreopoulos B."/>
            <person name="Lu D."/>
            <person name="Skrede I."/>
            <person name="Drula E."/>
            <person name="Henrissat B."/>
            <person name="Morin E."/>
            <person name="Kohler A."/>
            <person name="Barry K."/>
            <person name="LaButti K."/>
            <person name="Morin E."/>
            <person name="Salamov A."/>
            <person name="Lipzen A."/>
            <person name="Mereny Z."/>
            <person name="Hegedus B."/>
            <person name="Baldrian P."/>
            <person name="Stursova M."/>
            <person name="Weitz H."/>
            <person name="Taylor A."/>
            <person name="Grigoriev I.V."/>
            <person name="Nagy L.G."/>
            <person name="Martin F."/>
            <person name="Kauserud H."/>
        </authorList>
    </citation>
    <scope>NUCLEOTIDE SEQUENCE</scope>
    <source>
        <strain evidence="3">9284</strain>
    </source>
</reference>
<keyword evidence="4" id="KW-1185">Reference proteome</keyword>
<feature type="transmembrane region" description="Helical" evidence="1">
    <location>
        <begin position="132"/>
        <end position="159"/>
    </location>
</feature>
<dbReference type="EMBL" id="JARKIF010000011">
    <property type="protein sequence ID" value="KAJ7627181.1"/>
    <property type="molecule type" value="Genomic_DNA"/>
</dbReference>
<keyword evidence="1" id="KW-0472">Membrane</keyword>
<protein>
    <recommendedName>
        <fullName evidence="2">DUF6534 domain-containing protein</fullName>
    </recommendedName>
</protein>
<evidence type="ECO:0000313" key="3">
    <source>
        <dbReference type="EMBL" id="KAJ7627181.1"/>
    </source>
</evidence>
<feature type="transmembrane region" description="Helical" evidence="1">
    <location>
        <begin position="239"/>
        <end position="259"/>
    </location>
</feature>
<accession>A0AAD7BPY9</accession>
<organism evidence="3 4">
    <name type="scientific">Roridomyces roridus</name>
    <dbReference type="NCBI Taxonomy" id="1738132"/>
    <lineage>
        <taxon>Eukaryota</taxon>
        <taxon>Fungi</taxon>
        <taxon>Dikarya</taxon>
        <taxon>Basidiomycota</taxon>
        <taxon>Agaricomycotina</taxon>
        <taxon>Agaricomycetes</taxon>
        <taxon>Agaricomycetidae</taxon>
        <taxon>Agaricales</taxon>
        <taxon>Marasmiineae</taxon>
        <taxon>Mycenaceae</taxon>
        <taxon>Roridomyces</taxon>
    </lineage>
</organism>
<name>A0AAD7BPY9_9AGAR</name>
<feature type="transmembrane region" description="Helical" evidence="1">
    <location>
        <begin position="165"/>
        <end position="189"/>
    </location>
</feature>
<dbReference type="Proteomes" id="UP001221142">
    <property type="component" value="Unassembled WGS sequence"/>
</dbReference>
<dbReference type="Pfam" id="PF20152">
    <property type="entry name" value="DUF6534"/>
    <property type="match status" value="1"/>
</dbReference>
<feature type="transmembrane region" description="Helical" evidence="1">
    <location>
        <begin position="23"/>
        <end position="45"/>
    </location>
</feature>
<sequence length="356" mass="39178">MKSDEWDPFGILFHPMDAVTGPLLIGTWMSSILYSAELAQAAIYYQNFKNDKWCLKALVWTTVLIDTVGLLNDYACVYLYTIKHAGDVNVAYFADQNATIPVYVFTTVAVALPVQIFLVVRYWRFTHKKITVLVLAILILVAFGGSFTCGLMVALFPAFKDRHKLAIPATLWLVTGAAADLGIAAALLWEFLQAKPGTSPKMRNVINRLVAVTVQTGAATATIAVAALIGFMLHEEGNIGVGFAWCLGRTYVLSMLSNLNIRKMARRPAPSVRLPTIPRTRTSVIFGQPGSDLADTDTFTSRQYANQTAPTIDSQVDVPPEDELKVKDDKEMTCGCIEMKVLSSWSKVQEDQVDVS</sequence>
<dbReference type="InterPro" id="IPR045339">
    <property type="entry name" value="DUF6534"/>
</dbReference>
<keyword evidence="1" id="KW-1133">Transmembrane helix</keyword>
<feature type="transmembrane region" description="Helical" evidence="1">
    <location>
        <begin position="100"/>
        <end position="120"/>
    </location>
</feature>
<evidence type="ECO:0000256" key="1">
    <source>
        <dbReference type="SAM" id="Phobius"/>
    </source>
</evidence>
<evidence type="ECO:0000259" key="2">
    <source>
        <dbReference type="Pfam" id="PF20152"/>
    </source>
</evidence>
<evidence type="ECO:0000313" key="4">
    <source>
        <dbReference type="Proteomes" id="UP001221142"/>
    </source>
</evidence>
<comment type="caution">
    <text evidence="3">The sequence shown here is derived from an EMBL/GenBank/DDBJ whole genome shotgun (WGS) entry which is preliminary data.</text>
</comment>
<feature type="transmembrane region" description="Helical" evidence="1">
    <location>
        <begin position="57"/>
        <end position="80"/>
    </location>
</feature>
<gene>
    <name evidence="3" type="ORF">FB45DRAFT_1059975</name>
</gene>
<proteinExistence type="predicted"/>